<reference evidence="9 10" key="1">
    <citation type="submission" date="2016-07" db="EMBL/GenBank/DDBJ databases">
        <title>Pervasive Adenine N6-methylation of Active Genes in Fungi.</title>
        <authorList>
            <consortium name="DOE Joint Genome Institute"/>
            <person name="Mondo S.J."/>
            <person name="Dannebaum R.O."/>
            <person name="Kuo R.C."/>
            <person name="Labutti K."/>
            <person name="Haridas S."/>
            <person name="Kuo A."/>
            <person name="Salamov A."/>
            <person name="Ahrendt S.R."/>
            <person name="Lipzen A."/>
            <person name="Sullivan W."/>
            <person name="Andreopoulos W.B."/>
            <person name="Clum A."/>
            <person name="Lindquist E."/>
            <person name="Daum C."/>
            <person name="Ramamoorthy G.K."/>
            <person name="Gryganskyi A."/>
            <person name="Culley D."/>
            <person name="Magnuson J.K."/>
            <person name="James T.Y."/>
            <person name="O'Malley M.A."/>
            <person name="Stajich J.E."/>
            <person name="Spatafora J.W."/>
            <person name="Visel A."/>
            <person name="Grigoriev I.V."/>
        </authorList>
    </citation>
    <scope>NUCLEOTIDE SEQUENCE [LARGE SCALE GENOMIC DNA]</scope>
    <source>
        <strain evidence="9 10">NRRL 3301</strain>
    </source>
</reference>
<dbReference type="GO" id="GO:0035621">
    <property type="term" value="P:ER to Golgi ceramide transport"/>
    <property type="evidence" value="ECO:0007669"/>
    <property type="project" value="TreeGrafter"/>
</dbReference>
<dbReference type="FunFam" id="2.40.160.120:FF:000001">
    <property type="entry name" value="Oxysterol-binding protein"/>
    <property type="match status" value="1"/>
</dbReference>
<feature type="coiled-coil region" evidence="5">
    <location>
        <begin position="438"/>
        <end position="472"/>
    </location>
</feature>
<sequence length="946" mass="108241">MQEIQIQARDVYEHHVYIRNPGSTIAWSFSTKKNNISFGLFYCPGPPFIDSKITSPPNSSSLVSSKLNQSSHSLTQQQDNGSLLSFTTVQTQPPRRRKSVATSLMLERDFQEIIPVSHVPSSDRTIQGSHVASEPGNFVLLFDNTSSIQKPKVLSFSVTSDESVDEHLQEDQIMADYLLKKRRKRMQGWAKRWFQLLPDGTLSYSVDPYCIKRGSIQVALTTMTIYPKQRTIHMDTGTNVYHLKALTKEQFNKWVNALRKHHASRFSHRGSVPNGILVDGEWLLPDAKNRYSASLQPASPTSQQGNDTEEDTSDKDLVSSGDEQEDDDQPNSMEVGFDMMNKDLISLSQDVHQLMKTWTETANVQDLQHHDLTLPVSPLQSPTSTNSSSLHLQQSPPSSASSSHSQRIKRKFTFRRGSQAPLSPTEPLETTPIHQLKLEQMQHTIQHLQQLRASLEQDYARLQLQYKRQTNRLSTIYQQSSAITTPSSTSFYSMSSSTSQYADAQDFYEEDDVDSQDDGESTDRCLYDDPQDDSSSDEGQDETVSKRSSMTIKLDVTMAHTTIQRRSRLPQRMDESSVNYLGLIRKAVGKDLSSISMPVSLNEPLNLLQRLCEELEYSSLLDRANGFADPIDQLMYVAVFSVTAFASSQYRSSKKPFNPLLFETYECVRPDRGFKFIAEKVSHRPNVMACHAESNQYSFWQSAECSSTFWGRSMEFTSKGAAHVHLKSSGHHFSFNKPTSHLRNMVGVGSPYLEHLGSVKVMNETTGDYAMITYKEGKTSVWSSQPKEANQITMVCYRDGKAVRQVEGTWSDELKLVHDERNFERLWKVHPPQIQEYEAYFGYTQYCMELNEITEIEQHQLPPTDTRLRPDQRCIEHGQMDLAEDEKQRLETMQRQRRTQYEHEGKSPQPRWFSQSPNDPSDWTYKGGYWEARLKKQWPDDLENLW</sequence>
<dbReference type="Gene3D" id="2.30.29.30">
    <property type="entry name" value="Pleckstrin-homology domain (PH domain)/Phosphotyrosine-binding domain (PTB)"/>
    <property type="match status" value="1"/>
</dbReference>
<keyword evidence="10" id="KW-1185">Reference proteome</keyword>
<keyword evidence="3" id="KW-0445">Lipid transport</keyword>
<dbReference type="InterPro" id="IPR001849">
    <property type="entry name" value="PH_domain"/>
</dbReference>
<dbReference type="GO" id="GO:0005829">
    <property type="term" value="C:cytosol"/>
    <property type="evidence" value="ECO:0007669"/>
    <property type="project" value="TreeGrafter"/>
</dbReference>
<dbReference type="GO" id="GO:0006897">
    <property type="term" value="P:endocytosis"/>
    <property type="evidence" value="ECO:0007669"/>
    <property type="project" value="TreeGrafter"/>
</dbReference>
<organism evidence="9 10">
    <name type="scientific">Hesseltinella vesiculosa</name>
    <dbReference type="NCBI Taxonomy" id="101127"/>
    <lineage>
        <taxon>Eukaryota</taxon>
        <taxon>Fungi</taxon>
        <taxon>Fungi incertae sedis</taxon>
        <taxon>Mucoromycota</taxon>
        <taxon>Mucoromycotina</taxon>
        <taxon>Mucoromycetes</taxon>
        <taxon>Mucorales</taxon>
        <taxon>Cunninghamellaceae</taxon>
        <taxon>Hesseltinella</taxon>
    </lineage>
</organism>
<dbReference type="SUPFAM" id="SSF50729">
    <property type="entry name" value="PH domain-like"/>
    <property type="match status" value="1"/>
</dbReference>
<proteinExistence type="inferred from homology"/>
<dbReference type="GO" id="GO:0120009">
    <property type="term" value="P:intermembrane lipid transfer"/>
    <property type="evidence" value="ECO:0007669"/>
    <property type="project" value="UniProtKB-ARBA"/>
</dbReference>
<keyword evidence="5" id="KW-0175">Coiled coil</keyword>
<dbReference type="OrthoDB" id="1854502at2759"/>
<dbReference type="EMBL" id="MCGT01000001">
    <property type="protein sequence ID" value="ORX62833.1"/>
    <property type="molecule type" value="Genomic_DNA"/>
</dbReference>
<dbReference type="PROSITE" id="PS50003">
    <property type="entry name" value="PH_DOMAIN"/>
    <property type="match status" value="1"/>
</dbReference>
<evidence type="ECO:0008006" key="11">
    <source>
        <dbReference type="Google" id="ProtNLM"/>
    </source>
</evidence>
<feature type="compositionally biased region" description="Low complexity" evidence="6">
    <location>
        <begin position="59"/>
        <end position="74"/>
    </location>
</feature>
<keyword evidence="2" id="KW-0813">Transport</keyword>
<dbReference type="Gene3D" id="3.30.70.3490">
    <property type="match status" value="1"/>
</dbReference>
<evidence type="ECO:0000256" key="4">
    <source>
        <dbReference type="ARBA" id="ARBA00023121"/>
    </source>
</evidence>
<dbReference type="InterPro" id="IPR036598">
    <property type="entry name" value="GOLD_dom_sf"/>
</dbReference>
<accession>A0A1X2GXL9</accession>
<dbReference type="AlphaFoldDB" id="A0A1X2GXL9"/>
<dbReference type="Gene3D" id="2.40.160.120">
    <property type="match status" value="1"/>
</dbReference>
<gene>
    <name evidence="9" type="ORF">DM01DRAFT_1297653</name>
</gene>
<evidence type="ECO:0000313" key="10">
    <source>
        <dbReference type="Proteomes" id="UP000242146"/>
    </source>
</evidence>
<evidence type="ECO:0000256" key="2">
    <source>
        <dbReference type="ARBA" id="ARBA00022448"/>
    </source>
</evidence>
<dbReference type="InterPro" id="IPR041680">
    <property type="entry name" value="PH_8"/>
</dbReference>
<feature type="compositionally biased region" description="Polar residues" evidence="6">
    <location>
        <begin position="75"/>
        <end position="93"/>
    </location>
</feature>
<dbReference type="SMART" id="SM00233">
    <property type="entry name" value="PH"/>
    <property type="match status" value="1"/>
</dbReference>
<feature type="domain" description="GOLD" evidence="8">
    <location>
        <begin position="1"/>
        <end position="160"/>
    </location>
</feature>
<dbReference type="InterPro" id="IPR037239">
    <property type="entry name" value="OSBP_sf"/>
</dbReference>
<dbReference type="GO" id="GO:0097038">
    <property type="term" value="C:perinuclear endoplasmic reticulum"/>
    <property type="evidence" value="ECO:0007669"/>
    <property type="project" value="TreeGrafter"/>
</dbReference>
<dbReference type="STRING" id="101127.A0A1X2GXL9"/>
<evidence type="ECO:0000256" key="5">
    <source>
        <dbReference type="SAM" id="Coils"/>
    </source>
</evidence>
<feature type="compositionally biased region" description="Low complexity" evidence="6">
    <location>
        <begin position="387"/>
        <end position="405"/>
    </location>
</feature>
<comment type="caution">
    <text evidence="9">The sequence shown here is derived from an EMBL/GenBank/DDBJ whole genome shotgun (WGS) entry which is preliminary data.</text>
</comment>
<dbReference type="Pfam" id="PF15409">
    <property type="entry name" value="PH_8"/>
    <property type="match status" value="1"/>
</dbReference>
<evidence type="ECO:0000256" key="3">
    <source>
        <dbReference type="ARBA" id="ARBA00023055"/>
    </source>
</evidence>
<feature type="region of interest" description="Disordered" evidence="6">
    <location>
        <begin position="510"/>
        <end position="548"/>
    </location>
</feature>
<dbReference type="InterPro" id="IPR000648">
    <property type="entry name" value="Oxysterol-bd"/>
</dbReference>
<comment type="similarity">
    <text evidence="1">Belongs to the OSBP family.</text>
</comment>
<keyword evidence="4" id="KW-0446">Lipid-binding</keyword>
<name>A0A1X2GXL9_9FUNG</name>
<feature type="compositionally biased region" description="Basic and acidic residues" evidence="6">
    <location>
        <begin position="894"/>
        <end position="906"/>
    </location>
</feature>
<dbReference type="PANTHER" id="PTHR10972:SF203">
    <property type="entry name" value="OXYSTEROL-BINDING PROTEIN HOMOLOG 3"/>
    <property type="match status" value="1"/>
</dbReference>
<feature type="compositionally biased region" description="Polar residues" evidence="6">
    <location>
        <begin position="293"/>
        <end position="306"/>
    </location>
</feature>
<dbReference type="GO" id="GO:0034727">
    <property type="term" value="P:piecemeal microautophagy of the nucleus"/>
    <property type="evidence" value="ECO:0007669"/>
    <property type="project" value="TreeGrafter"/>
</dbReference>
<feature type="region of interest" description="Disordered" evidence="6">
    <location>
        <begin position="894"/>
        <end position="920"/>
    </location>
</feature>
<feature type="region of interest" description="Disordered" evidence="6">
    <location>
        <begin position="374"/>
        <end position="408"/>
    </location>
</feature>
<protein>
    <recommendedName>
        <fullName evidence="11">PH domain-containing protein</fullName>
    </recommendedName>
</protein>
<feature type="region of interest" description="Disordered" evidence="6">
    <location>
        <begin position="59"/>
        <end position="98"/>
    </location>
</feature>
<dbReference type="SUPFAM" id="SSF144000">
    <property type="entry name" value="Oxysterol-binding protein-like"/>
    <property type="match status" value="1"/>
</dbReference>
<dbReference type="Pfam" id="PF01237">
    <property type="entry name" value="Oxysterol_BP"/>
    <property type="match status" value="1"/>
</dbReference>
<feature type="compositionally biased region" description="Acidic residues" evidence="6">
    <location>
        <begin position="510"/>
        <end position="520"/>
    </location>
</feature>
<dbReference type="Proteomes" id="UP000242146">
    <property type="component" value="Unassembled WGS sequence"/>
</dbReference>
<dbReference type="GO" id="GO:0005886">
    <property type="term" value="C:plasma membrane"/>
    <property type="evidence" value="ECO:0007669"/>
    <property type="project" value="TreeGrafter"/>
</dbReference>
<dbReference type="InterPro" id="IPR011993">
    <property type="entry name" value="PH-like_dom_sf"/>
</dbReference>
<feature type="domain" description="PH" evidence="7">
    <location>
        <begin position="171"/>
        <end position="263"/>
    </location>
</feature>
<dbReference type="SUPFAM" id="SSF101576">
    <property type="entry name" value="Supernatant protein factor (SPF), C-terminal domain"/>
    <property type="match status" value="1"/>
</dbReference>
<dbReference type="GO" id="GO:0030011">
    <property type="term" value="P:maintenance of cell polarity"/>
    <property type="evidence" value="ECO:0007669"/>
    <property type="project" value="TreeGrafter"/>
</dbReference>
<dbReference type="PROSITE" id="PS50866">
    <property type="entry name" value="GOLD"/>
    <property type="match status" value="1"/>
</dbReference>
<evidence type="ECO:0000256" key="6">
    <source>
        <dbReference type="SAM" id="MobiDB-lite"/>
    </source>
</evidence>
<dbReference type="GO" id="GO:0006887">
    <property type="term" value="P:exocytosis"/>
    <property type="evidence" value="ECO:0007669"/>
    <property type="project" value="TreeGrafter"/>
</dbReference>
<dbReference type="PANTHER" id="PTHR10972">
    <property type="entry name" value="OXYSTEROL-BINDING PROTEIN-RELATED"/>
    <property type="match status" value="1"/>
</dbReference>
<evidence type="ECO:0000256" key="1">
    <source>
        <dbReference type="ARBA" id="ARBA00008842"/>
    </source>
</evidence>
<evidence type="ECO:0000313" key="9">
    <source>
        <dbReference type="EMBL" id="ORX62833.1"/>
    </source>
</evidence>
<dbReference type="InterPro" id="IPR009038">
    <property type="entry name" value="GOLD_dom"/>
</dbReference>
<evidence type="ECO:0000259" key="8">
    <source>
        <dbReference type="PROSITE" id="PS50866"/>
    </source>
</evidence>
<dbReference type="GO" id="GO:0032541">
    <property type="term" value="C:cortical endoplasmic reticulum"/>
    <property type="evidence" value="ECO:0007669"/>
    <property type="project" value="TreeGrafter"/>
</dbReference>
<dbReference type="GO" id="GO:0032934">
    <property type="term" value="F:sterol binding"/>
    <property type="evidence" value="ECO:0007669"/>
    <property type="project" value="TreeGrafter"/>
</dbReference>
<feature type="compositionally biased region" description="Acidic residues" evidence="6">
    <location>
        <begin position="529"/>
        <end position="541"/>
    </location>
</feature>
<evidence type="ECO:0000259" key="7">
    <source>
        <dbReference type="PROSITE" id="PS50003"/>
    </source>
</evidence>
<dbReference type="Gene3D" id="2.60.120.680">
    <property type="entry name" value="GOLD domain"/>
    <property type="match status" value="1"/>
</dbReference>
<feature type="region of interest" description="Disordered" evidence="6">
    <location>
        <begin position="293"/>
        <end position="335"/>
    </location>
</feature>